<feature type="compositionally biased region" description="Polar residues" evidence="7">
    <location>
        <begin position="722"/>
        <end position="743"/>
    </location>
</feature>
<dbReference type="PROSITE" id="PS50297">
    <property type="entry name" value="ANK_REP_REGION"/>
    <property type="match status" value="3"/>
</dbReference>
<organism evidence="9 10">
    <name type="scientific">Microtus ochrogaster</name>
    <name type="common">Prairie vole</name>
    <dbReference type="NCBI Taxonomy" id="79684"/>
    <lineage>
        <taxon>Eukaryota</taxon>
        <taxon>Metazoa</taxon>
        <taxon>Chordata</taxon>
        <taxon>Craniata</taxon>
        <taxon>Vertebrata</taxon>
        <taxon>Euteleostomi</taxon>
        <taxon>Mammalia</taxon>
        <taxon>Eutheria</taxon>
        <taxon>Euarchontoglires</taxon>
        <taxon>Glires</taxon>
        <taxon>Rodentia</taxon>
        <taxon>Myomorpha</taxon>
        <taxon>Muroidea</taxon>
        <taxon>Cricetidae</taxon>
        <taxon>Arvicolinae</taxon>
        <taxon>Microtus</taxon>
    </lineage>
</organism>
<comment type="subcellular location">
    <subcellularLocation>
        <location evidence="1">Cytoplasm</location>
        <location evidence="1">Cytoskeleton</location>
        <location evidence="1">Stress fiber</location>
    </subcellularLocation>
</comment>
<dbReference type="PIRSF" id="PIRSF038141">
    <property type="entry name" value="PP1_12ABC_vert"/>
    <property type="match status" value="1"/>
</dbReference>
<dbReference type="InterPro" id="IPR002110">
    <property type="entry name" value="Ankyrin_rpt"/>
</dbReference>
<feature type="compositionally biased region" description="Basic and acidic residues" evidence="7">
    <location>
        <begin position="621"/>
        <end position="630"/>
    </location>
</feature>
<feature type="compositionally biased region" description="Low complexity" evidence="7">
    <location>
        <begin position="411"/>
        <end position="423"/>
    </location>
</feature>
<dbReference type="PANTHER" id="PTHR24179">
    <property type="entry name" value="PROTEIN PHOSPHATASE 1 REGULATORY SUBUNIT 12"/>
    <property type="match status" value="1"/>
</dbReference>
<dbReference type="InterPro" id="IPR036770">
    <property type="entry name" value="Ankyrin_rpt-contain_sf"/>
</dbReference>
<evidence type="ECO:0000256" key="5">
    <source>
        <dbReference type="PIRNR" id="PIRNR038141"/>
    </source>
</evidence>
<feature type="region of interest" description="Disordered" evidence="7">
    <location>
        <begin position="334"/>
        <end position="485"/>
    </location>
</feature>
<evidence type="ECO:0000313" key="9">
    <source>
        <dbReference type="Proteomes" id="UP000694915"/>
    </source>
</evidence>
<evidence type="ECO:0000256" key="7">
    <source>
        <dbReference type="SAM" id="MobiDB-lite"/>
    </source>
</evidence>
<feature type="compositionally biased region" description="Acidic residues" evidence="7">
    <location>
        <begin position="362"/>
        <end position="376"/>
    </location>
</feature>
<comment type="subunit">
    <text evidence="5">PP1 comprises a catalytic subunit, and one or several targeting or regulatory subunits.</text>
</comment>
<keyword evidence="3" id="KW-0677">Repeat</keyword>
<evidence type="ECO:0000256" key="3">
    <source>
        <dbReference type="ARBA" id="ARBA00022737"/>
    </source>
</evidence>
<feature type="compositionally biased region" description="Basic and acidic residues" evidence="7">
    <location>
        <begin position="334"/>
        <end position="349"/>
    </location>
</feature>
<feature type="region of interest" description="Disordered" evidence="7">
    <location>
        <begin position="1"/>
        <end position="52"/>
    </location>
</feature>
<feature type="compositionally biased region" description="Basic and acidic residues" evidence="7">
    <location>
        <begin position="823"/>
        <end position="835"/>
    </location>
</feature>
<feature type="compositionally biased region" description="Basic and acidic residues" evidence="7">
    <location>
        <begin position="932"/>
        <end position="948"/>
    </location>
</feature>
<dbReference type="SUPFAM" id="SSF48403">
    <property type="entry name" value="Ankyrin repeat"/>
    <property type="match status" value="1"/>
</dbReference>
<evidence type="ECO:0000259" key="8">
    <source>
        <dbReference type="Pfam" id="PF15898"/>
    </source>
</evidence>
<proteinExistence type="predicted"/>
<protein>
    <recommendedName>
        <fullName evidence="5">Protein phosphatase 1 regulatory subunit</fullName>
    </recommendedName>
</protein>
<feature type="compositionally biased region" description="Basic residues" evidence="7">
    <location>
        <begin position="796"/>
        <end position="806"/>
    </location>
</feature>
<feature type="compositionally biased region" description="Low complexity" evidence="7">
    <location>
        <begin position="762"/>
        <end position="771"/>
    </location>
</feature>
<dbReference type="Gene3D" id="6.10.250.1820">
    <property type="match status" value="1"/>
</dbReference>
<feature type="compositionally biased region" description="Basic and acidic residues" evidence="7">
    <location>
        <begin position="1"/>
        <end position="24"/>
    </location>
</feature>
<feature type="compositionally biased region" description="Basic and acidic residues" evidence="7">
    <location>
        <begin position="915"/>
        <end position="926"/>
    </location>
</feature>
<dbReference type="InterPro" id="IPR051226">
    <property type="entry name" value="PP1_Regulatory_Subunit"/>
</dbReference>
<dbReference type="SMART" id="SM00248">
    <property type="entry name" value="ANK"/>
    <property type="match status" value="5"/>
</dbReference>
<evidence type="ECO:0000256" key="1">
    <source>
        <dbReference type="ARBA" id="ARBA00004529"/>
    </source>
</evidence>
<dbReference type="Gene3D" id="6.10.140.390">
    <property type="match status" value="1"/>
</dbReference>
<evidence type="ECO:0000313" key="10">
    <source>
        <dbReference type="RefSeq" id="XP_005348444.1"/>
    </source>
</evidence>
<feature type="repeat" description="ANK" evidence="6">
    <location>
        <begin position="249"/>
        <end position="281"/>
    </location>
</feature>
<feature type="compositionally biased region" description="Basic and acidic residues" evidence="7">
    <location>
        <begin position="654"/>
        <end position="678"/>
    </location>
</feature>
<accession>A0ABM0KL06</accession>
<feature type="compositionally biased region" description="Basic residues" evidence="7">
    <location>
        <begin position="631"/>
        <end position="641"/>
    </location>
</feature>
<feature type="repeat" description="ANK" evidence="6">
    <location>
        <begin position="123"/>
        <end position="155"/>
    </location>
</feature>
<dbReference type="RefSeq" id="XP_005348444.1">
    <property type="nucleotide sequence ID" value="XM_005348387.3"/>
</dbReference>
<dbReference type="Proteomes" id="UP000694915">
    <property type="component" value="Chromosome 6"/>
</dbReference>
<sequence>MAELEHLGGKRAESARARRAEQLRRWRGSLTEQESAERQGSGRQLQTRRGSPRVRFEDGAVFLAACSSGDTDEVKKLLARGADINTVNVDGLTALHQACIDENLDMVKFLVENRANVNQQDNEGWTPLHAAASCGYLNIAEYFISHGASVGIVNSEGEVPSDLAEEPAMKDLLLEQVKKQGVDLEQSRKEEEQQMLQDARQWLNSGKIEDVRQARSGATALHVAAAKGYSEVLRLLIQAGYELNVQDHDGWTPLHAAAHWGVKEACSILAEALCDMDIRNKLGQTPFDVADEGLVEHLEMLQKKQNVLRSEKETRNKLIESDLNRKFQSGLFKNKEKMLYEEESPKSQETEEENKDSSSSSSEEEEGEEEEEESETEKEADKKPEATVNHSNSESKSRIMEQTPAPAQNTFSASSARRLSSLFNKTEEPKDESPSSWRLGLRKTGSHNMLSEVANSREAFRDRGSSIYRSSSSPRISALLDDKDKERENKNYFSTLVPRRLSSTSDIEEKENRESAVNLVRSGSHTKQLWRDETKGNETPQTIAPSPYVSTYLKRTPYKSQADSTAEKTTDGVSSSPLCVITNRPAPSTANGVPAAAVFSSTGPDSSGEAREKRRSYLTPVRDEEAESLRKARSRQARQTRRSTQGVTLTDLQEAEKTFSRSRAERQAQEQPGEKLEDPGGLDGNTKKQEPSAAPTKEAEESQHSGGRSLEEEPIIYHRLRCSTQPDKPTTPVSPSASRTLLYTGSHLLRTGRASDPDSENSETTTNATAAKEMDKNEKEGADLDDESSNRMSIRERRRPKDRRRGTGINFWTKDEDETDVSEEVKEAWHERLSRLESGGSNPTSSDSYSDRASARARREAREARLASLTSRVEEDTNRDYKKLYESALTENQTLKTKLQEAQLELADIKSKLEKMAQQKQEKSSDRSSVLEMEKRERRALERKMSEMEEEMKVLTELKSDNQRLKDENGALIRVISKLSK</sequence>
<feature type="domain" description="cGMP-dependent protein kinase interacting" evidence="8">
    <location>
        <begin position="880"/>
        <end position="981"/>
    </location>
</feature>
<feature type="repeat" description="ANK" evidence="6">
    <location>
        <begin position="90"/>
        <end position="122"/>
    </location>
</feature>
<feature type="region of interest" description="Disordered" evidence="7">
    <location>
        <begin position="504"/>
        <end position="863"/>
    </location>
</feature>
<dbReference type="PROSITE" id="PS50088">
    <property type="entry name" value="ANK_REPEAT"/>
    <property type="match status" value="4"/>
</dbReference>
<evidence type="ECO:0000256" key="2">
    <source>
        <dbReference type="ARBA" id="ARBA00022490"/>
    </source>
</evidence>
<keyword evidence="2 5" id="KW-0963">Cytoplasm</keyword>
<dbReference type="InterPro" id="IPR017401">
    <property type="entry name" value="MYPT1/MYPT2/Mbs85"/>
</dbReference>
<gene>
    <name evidence="10" type="primary">Ppp1r12b</name>
</gene>
<evidence type="ECO:0000256" key="6">
    <source>
        <dbReference type="PROSITE-ProRule" id="PRU00023"/>
    </source>
</evidence>
<dbReference type="InterPro" id="IPR031775">
    <property type="entry name" value="PRKG1_interact"/>
</dbReference>
<keyword evidence="9" id="KW-1185">Reference proteome</keyword>
<name>A0ABM0KL06_MICOH</name>
<dbReference type="Pfam" id="PF12796">
    <property type="entry name" value="Ank_2"/>
    <property type="match status" value="2"/>
</dbReference>
<keyword evidence="4 6" id="KW-0040">ANK repeat</keyword>
<reference evidence="10" key="1">
    <citation type="submission" date="2025-08" db="UniProtKB">
        <authorList>
            <consortium name="RefSeq"/>
        </authorList>
    </citation>
    <scope>IDENTIFICATION</scope>
</reference>
<dbReference type="PANTHER" id="PTHR24179:SF18">
    <property type="entry name" value="PROTEIN PHOSPHATASE 1 REGULATORY SUBUNIT 12B"/>
    <property type="match status" value="1"/>
</dbReference>
<dbReference type="Gene3D" id="1.25.40.20">
    <property type="entry name" value="Ankyrin repeat-containing domain"/>
    <property type="match status" value="2"/>
</dbReference>
<dbReference type="GeneID" id="101982645"/>
<feature type="compositionally biased region" description="Basic and acidic residues" evidence="7">
    <location>
        <begin position="849"/>
        <end position="863"/>
    </location>
</feature>
<dbReference type="CDD" id="cd21944">
    <property type="entry name" value="IPD_MYPT1"/>
    <property type="match status" value="1"/>
</dbReference>
<evidence type="ECO:0000256" key="4">
    <source>
        <dbReference type="ARBA" id="ARBA00023043"/>
    </source>
</evidence>
<feature type="compositionally biased region" description="Basic and acidic residues" evidence="7">
    <location>
        <begin position="772"/>
        <end position="782"/>
    </location>
</feature>
<feature type="repeat" description="ANK" evidence="6">
    <location>
        <begin position="216"/>
        <end position="248"/>
    </location>
</feature>
<dbReference type="Pfam" id="PF15898">
    <property type="entry name" value="PRKG1_interact"/>
    <property type="match status" value="1"/>
</dbReference>
<feature type="region of interest" description="Disordered" evidence="7">
    <location>
        <begin position="915"/>
        <end position="948"/>
    </location>
</feature>
<feature type="compositionally biased region" description="Low complexity" evidence="7">
    <location>
        <begin position="465"/>
        <end position="477"/>
    </location>
</feature>